<dbReference type="Proteomes" id="UP000015350">
    <property type="component" value="Unassembled WGS sequence"/>
</dbReference>
<dbReference type="RefSeq" id="WP_021131094.1">
    <property type="nucleotide sequence ID" value="NZ_AQPH01000008.1"/>
</dbReference>
<evidence type="ECO:0000313" key="2">
    <source>
        <dbReference type="EMBL" id="EPY02802.1"/>
    </source>
</evidence>
<dbReference type="eggNOG" id="ENOG5033R2I">
    <property type="taxonomic scope" value="Bacteria"/>
</dbReference>
<sequence>MTISRADRLRALILALSLSATAAAAQPSDSGPGSASLADDIIYAPRQSDGEARFEVRELSAPDPESVGILDDRHGGLGSALWGGTNAATVRRLLPRLPVTESRAARALSRRLLLTAAAAPDKLGTESPSLLDLRAERLAALGETEGLAALLKAVPAGVVSPALSRVKVESLLLSGDDKGACAEIAARGLDDSRFKVFCALSGGKVLEANMALDLMRDRKDSDATFIIAADAMAGTPPPKLDKLTALTPLHVAAFRAAKIALPPDAVPTLAPGALAAIVANPLNALEVRLLAAERAEALGLVDTDTLRRLYAELTFNAAEAQLAQSQGDRTPRGRALLLRSIPAEPSPAARAGLIARVLATATERGAFAATARLYAPMIADLAPTPDLAPSASPLARALIAAGRAETAGGWLAVAKSDPEAAKAAKPVALLARLARPSSESAPIELPPADGLAPDAASRRAEVLLSLLSGVGEKVPPALWLASLRDPAVAPALVPRPALRAMARAAAEDVRTGETVLLTLVGLGDSGLDRADPEMLNRAVTHLRMVGLEREARALAVEAALANGL</sequence>
<evidence type="ECO:0000256" key="1">
    <source>
        <dbReference type="SAM" id="SignalP"/>
    </source>
</evidence>
<organism evidence="2 3">
    <name type="scientific">Magnetospirillum fulvum MGU-K5</name>
    <dbReference type="NCBI Taxonomy" id="1316936"/>
    <lineage>
        <taxon>Bacteria</taxon>
        <taxon>Pseudomonadati</taxon>
        <taxon>Pseudomonadota</taxon>
        <taxon>Alphaproteobacteria</taxon>
        <taxon>Rhodospirillales</taxon>
        <taxon>Rhodospirillaceae</taxon>
        <taxon>Magnetospirillum</taxon>
    </lineage>
</organism>
<protein>
    <submittedName>
        <fullName evidence="2">Antifreeze glycopeptide polyprotein</fullName>
    </submittedName>
</protein>
<dbReference type="AlphaFoldDB" id="S9SA71"/>
<feature type="chain" id="PRO_5004569182" evidence="1">
    <location>
        <begin position="25"/>
        <end position="564"/>
    </location>
</feature>
<dbReference type="OrthoDB" id="8477642at2"/>
<proteinExistence type="predicted"/>
<evidence type="ECO:0000313" key="3">
    <source>
        <dbReference type="Proteomes" id="UP000015350"/>
    </source>
</evidence>
<reference evidence="2 3" key="1">
    <citation type="submission" date="2013-04" db="EMBL/GenBank/DDBJ databases">
        <authorList>
            <person name="Kuznetsov B."/>
            <person name="Ivanovsky R."/>
        </authorList>
    </citation>
    <scope>NUCLEOTIDE SEQUENCE [LARGE SCALE GENOMIC DNA]</scope>
    <source>
        <strain evidence="2 3">MGU-K5</strain>
    </source>
</reference>
<name>S9SA71_MAGFU</name>
<comment type="caution">
    <text evidence="2">The sequence shown here is derived from an EMBL/GenBank/DDBJ whole genome shotgun (WGS) entry which is preliminary data.</text>
</comment>
<keyword evidence="1" id="KW-0732">Signal</keyword>
<gene>
    <name evidence="2" type="ORF">K678_03584</name>
</gene>
<dbReference type="STRING" id="1316936.K678_03584"/>
<feature type="signal peptide" evidence="1">
    <location>
        <begin position="1"/>
        <end position="24"/>
    </location>
</feature>
<accession>S9SA71</accession>
<dbReference type="EMBL" id="AQPH01000008">
    <property type="protein sequence ID" value="EPY02802.1"/>
    <property type="molecule type" value="Genomic_DNA"/>
</dbReference>